<accession>A0AAU7JVI1</accession>
<keyword evidence="1" id="KW-0732">Signal</keyword>
<protein>
    <recommendedName>
        <fullName evidence="3">Lipoprotein</fullName>
    </recommendedName>
</protein>
<gene>
    <name evidence="2" type="ORF">ABEG17_01710</name>
</gene>
<dbReference type="AlphaFoldDB" id="A0AAU7JVI1"/>
<feature type="chain" id="PRO_5043313570" description="Lipoprotein" evidence="1">
    <location>
        <begin position="22"/>
        <end position="125"/>
    </location>
</feature>
<dbReference type="PROSITE" id="PS51257">
    <property type="entry name" value="PROKAR_LIPOPROTEIN"/>
    <property type="match status" value="1"/>
</dbReference>
<name>A0AAU7JVI1_9MICO</name>
<dbReference type="EMBL" id="CP157483">
    <property type="protein sequence ID" value="XBO44069.1"/>
    <property type="molecule type" value="Genomic_DNA"/>
</dbReference>
<evidence type="ECO:0000256" key="1">
    <source>
        <dbReference type="SAM" id="SignalP"/>
    </source>
</evidence>
<reference evidence="2" key="1">
    <citation type="submission" date="2024-05" db="EMBL/GenBank/DDBJ databases">
        <authorList>
            <person name="Kim S."/>
            <person name="Heo J."/>
            <person name="Choi H."/>
            <person name="Choi Y."/>
            <person name="Kwon S.-W."/>
            <person name="Kim Y."/>
        </authorList>
    </citation>
    <scope>NUCLEOTIDE SEQUENCE</scope>
    <source>
        <strain evidence="2">KACC 23699</strain>
    </source>
</reference>
<sequence length="125" mass="13477">MIALRRLAPALVLVLASSLAACTGGEASDDGTALLTNKTGKDGLHVYVLDGTGGPWMDAPLDPYFRFDTQDPERKRQCLVAGDGSFEVRDSTGKVLVEHDFADRQVCEHETLDVTADGKLVWRSG</sequence>
<proteinExistence type="predicted"/>
<organism evidence="2">
    <name type="scientific">Pedococcus sp. KACC 23699</name>
    <dbReference type="NCBI Taxonomy" id="3149228"/>
    <lineage>
        <taxon>Bacteria</taxon>
        <taxon>Bacillati</taxon>
        <taxon>Actinomycetota</taxon>
        <taxon>Actinomycetes</taxon>
        <taxon>Micrococcales</taxon>
        <taxon>Intrasporangiaceae</taxon>
        <taxon>Pedococcus</taxon>
    </lineage>
</organism>
<evidence type="ECO:0008006" key="3">
    <source>
        <dbReference type="Google" id="ProtNLM"/>
    </source>
</evidence>
<dbReference type="RefSeq" id="WP_406831526.1">
    <property type="nucleotide sequence ID" value="NZ_CP157483.1"/>
</dbReference>
<evidence type="ECO:0000313" key="2">
    <source>
        <dbReference type="EMBL" id="XBO44069.1"/>
    </source>
</evidence>
<feature type="signal peptide" evidence="1">
    <location>
        <begin position="1"/>
        <end position="21"/>
    </location>
</feature>